<comment type="similarity">
    <text evidence="2">Belongs to the non-repetitive/WGA-negative nucleoporin family.</text>
</comment>
<gene>
    <name evidence="8" type="ORF">NDN08_002238</name>
</gene>
<feature type="domain" description="Nucleoporin Nup133/Nup155-like C-terminal" evidence="6">
    <location>
        <begin position="554"/>
        <end position="1179"/>
    </location>
</feature>
<protein>
    <recommendedName>
        <fullName evidence="10">Nucleoporin Nup133/Nup155-like N-terminal domain-containing protein</fullName>
    </recommendedName>
</protein>
<dbReference type="GO" id="GO:0044611">
    <property type="term" value="C:nuclear pore inner ring"/>
    <property type="evidence" value="ECO:0007669"/>
    <property type="project" value="TreeGrafter"/>
</dbReference>
<organism evidence="8 9">
    <name type="scientific">Rhodosorus marinus</name>
    <dbReference type="NCBI Taxonomy" id="101924"/>
    <lineage>
        <taxon>Eukaryota</taxon>
        <taxon>Rhodophyta</taxon>
        <taxon>Stylonematophyceae</taxon>
        <taxon>Stylonematales</taxon>
        <taxon>Stylonemataceae</taxon>
        <taxon>Rhodosorus</taxon>
    </lineage>
</organism>
<dbReference type="Pfam" id="PF03177">
    <property type="entry name" value="Nucleoporin_C"/>
    <property type="match status" value="1"/>
</dbReference>
<comment type="caution">
    <text evidence="8">The sequence shown here is derived from an EMBL/GenBank/DDBJ whole genome shotgun (WGS) entry which is preliminary data.</text>
</comment>
<dbReference type="GO" id="GO:0006606">
    <property type="term" value="P:protein import into nucleus"/>
    <property type="evidence" value="ECO:0007669"/>
    <property type="project" value="TreeGrafter"/>
</dbReference>
<feature type="domain" description="Nucleoporin Nup133/Nup155-like N-terminal" evidence="7">
    <location>
        <begin position="42"/>
        <end position="448"/>
    </location>
</feature>
<dbReference type="AlphaFoldDB" id="A0AAV8UT91"/>
<dbReference type="Gene3D" id="1.20.58.1780">
    <property type="match status" value="1"/>
</dbReference>
<dbReference type="InterPro" id="IPR014908">
    <property type="entry name" value="Nucleoporin_Nup133/Nup155_N"/>
</dbReference>
<sequence length="1233" mass="136811">MDGIKEAAGLVEISLDQERDASHGWEKSTEYELSKQTELILKRKLPLPKALFEQYSHLECKSFMGIFPEIHRAWFTVDNRLFLWNYATGSDFYPFEGIDQIITSAAIVEPRPGVFVEDVKYLLAVSTTVEVMLLGVCFSGPSVTSEITLVPTQISVNTDNVAMLKLVGSRGRRLFMAGRDGCLHELTYQGETNSFWSLGSRKARKLNHSKSAFSSLIPSSVRLFFSGDDPLIDLAVDDNRDLLFALSEYGNVTVYDISKPNRAYKIASADAAADAKRYSPSSNVRDRAFLNLSAVPAQSSSTVNLVVVTTLGERVYYHMKTSRASLRSIRANGFRSTPPLQSEAFRPSVHTSAWIRGALFLADARNGDNDTLIAIFPEKHPSSRRTDYRFKTPFVPVELVAETALETHGGFAKAWAIAEASRPRQNGLKTNESNPPREVIVLTNSSIHLYTRVEPRDHLEELLSSRGSDAELDALFQHYGNKEACAMCISLAADRASESAVNADIIAAATNIFFAKGGEPSFEEFEPEQPRQRPRTAQFDIGRPSTSPPPLKFSSAHDGICLHIARIVSPVWWTHITSSRKPEEYQALNLRTETLLSVREHLVATINFLESSSTMLTSKRSKSQQRTPNRPANSSLQERLYKGLLPRRQTDEALRLEQISISNLKMLAEKTAEALAMMNLLSEHQFHRLAASLTPSVLQELVRLRFCELIFSETGSHVCNALLEALFAAYSDQPRVTEMVSEALRERAPSFFGEAEVSLHRGLTLTRKAARATGPEAAALASEAVRELKPYAGRIVDLQGVCNDLRTAGALAPMAELTVAAAAAGETTGDVELVDNACKCAFDALEILILAEDKSRDRVRDAMLKILMEQGSDALVDRLFSFLVGLGPLGAEELFKWPSARVEKYLQDRDVQLLWRYFAKHGRNVDAAVVLTSLADSEDSGDLNERVSFLASAVHNAKVASASGGDSRATSLLREVNDKLDVAQVQLRILEELRRKHGDAPDAAQACDELSKKLLDLSMLYNAYARPWELWESELDALRCASYRDDELVKRLWIDIIDDALSSNSRSSSPSSLKATMASLGRDFHPSAAVFPVPFIIEVLERHSMERRSLPAWRESEGWVPWTMVEIGVPRRDILAAYGSILEKGNVYQETGWESGSTLYLVTIVTDFISEWTTSSVKSDSSRRELSSVVSDVSRIASICRGVLRSFSDPTAFDMVKNLDSLEARVEKLARQT</sequence>
<dbReference type="InterPro" id="IPR007187">
    <property type="entry name" value="Nucleoporin_Nup133/Nup155_C"/>
</dbReference>
<dbReference type="Proteomes" id="UP001157974">
    <property type="component" value="Unassembled WGS sequence"/>
</dbReference>
<dbReference type="InterPro" id="IPR042538">
    <property type="entry name" value="Nucleoporin_Nup155_C_3"/>
</dbReference>
<reference evidence="8 9" key="1">
    <citation type="journal article" date="2023" name="Nat. Commun.">
        <title>Origin of minicircular mitochondrial genomes in red algae.</title>
        <authorList>
            <person name="Lee Y."/>
            <person name="Cho C.H."/>
            <person name="Lee Y.M."/>
            <person name="Park S.I."/>
            <person name="Yang J.H."/>
            <person name="West J.A."/>
            <person name="Bhattacharya D."/>
            <person name="Yoon H.S."/>
        </authorList>
    </citation>
    <scope>NUCLEOTIDE SEQUENCE [LARGE SCALE GENOMIC DNA]</scope>
    <source>
        <strain evidence="8 9">CCMP1338</strain>
        <tissue evidence="8">Whole cell</tissue>
    </source>
</reference>
<dbReference type="Gene3D" id="1.25.40.440">
    <property type="entry name" value="Nucleoporin, helical domain, central subdomain"/>
    <property type="match status" value="1"/>
</dbReference>
<evidence type="ECO:0000313" key="9">
    <source>
        <dbReference type="Proteomes" id="UP001157974"/>
    </source>
</evidence>
<accession>A0AAV8UT91</accession>
<dbReference type="InterPro" id="IPR004870">
    <property type="entry name" value="Nucleoporin_Nup155"/>
</dbReference>
<evidence type="ECO:0000256" key="3">
    <source>
        <dbReference type="ARBA" id="ARBA00022448"/>
    </source>
</evidence>
<evidence type="ECO:0000256" key="4">
    <source>
        <dbReference type="ARBA" id="ARBA00023242"/>
    </source>
</evidence>
<evidence type="ECO:0000256" key="1">
    <source>
        <dbReference type="ARBA" id="ARBA00004123"/>
    </source>
</evidence>
<dbReference type="GO" id="GO:0000972">
    <property type="term" value="P:transcription-dependent tethering of RNA polymerase II gene DNA at nuclear periphery"/>
    <property type="evidence" value="ECO:0007669"/>
    <property type="project" value="TreeGrafter"/>
</dbReference>
<dbReference type="Gene3D" id="1.20.120.1880">
    <property type="entry name" value="Nucleoporin, helical C-terminal domain"/>
    <property type="match status" value="1"/>
</dbReference>
<evidence type="ECO:0000259" key="6">
    <source>
        <dbReference type="Pfam" id="PF03177"/>
    </source>
</evidence>
<evidence type="ECO:0000256" key="2">
    <source>
        <dbReference type="ARBA" id="ARBA00007373"/>
    </source>
</evidence>
<feature type="region of interest" description="Disordered" evidence="5">
    <location>
        <begin position="521"/>
        <end position="550"/>
    </location>
</feature>
<proteinExistence type="inferred from homology"/>
<dbReference type="GO" id="GO:0017056">
    <property type="term" value="F:structural constituent of nuclear pore"/>
    <property type="evidence" value="ECO:0007669"/>
    <property type="project" value="InterPro"/>
</dbReference>
<dbReference type="SUPFAM" id="SSF50978">
    <property type="entry name" value="WD40 repeat-like"/>
    <property type="match status" value="1"/>
</dbReference>
<dbReference type="PANTHER" id="PTHR10350">
    <property type="entry name" value="NUCLEAR PORE COMPLEX PROTEIN NUP155"/>
    <property type="match status" value="1"/>
</dbReference>
<evidence type="ECO:0008006" key="10">
    <source>
        <dbReference type="Google" id="ProtNLM"/>
    </source>
</evidence>
<evidence type="ECO:0000256" key="5">
    <source>
        <dbReference type="SAM" id="MobiDB-lite"/>
    </source>
</evidence>
<name>A0AAV8UT91_9RHOD</name>
<dbReference type="GO" id="GO:0036228">
    <property type="term" value="P:protein localization to nuclear inner membrane"/>
    <property type="evidence" value="ECO:0007669"/>
    <property type="project" value="TreeGrafter"/>
</dbReference>
<dbReference type="Pfam" id="PF08801">
    <property type="entry name" value="Nucleoporin_N"/>
    <property type="match status" value="1"/>
</dbReference>
<evidence type="ECO:0000313" key="8">
    <source>
        <dbReference type="EMBL" id="KAJ8905733.1"/>
    </source>
</evidence>
<keyword evidence="4" id="KW-0539">Nucleus</keyword>
<dbReference type="GO" id="GO:0006405">
    <property type="term" value="P:RNA export from nucleus"/>
    <property type="evidence" value="ECO:0007669"/>
    <property type="project" value="TreeGrafter"/>
</dbReference>
<evidence type="ECO:0000259" key="7">
    <source>
        <dbReference type="Pfam" id="PF08801"/>
    </source>
</evidence>
<dbReference type="PANTHER" id="PTHR10350:SF6">
    <property type="entry name" value="NUCLEAR PORE COMPLEX PROTEIN NUP155"/>
    <property type="match status" value="1"/>
</dbReference>
<comment type="subcellular location">
    <subcellularLocation>
        <location evidence="1">Nucleus</location>
    </subcellularLocation>
</comment>
<dbReference type="EMBL" id="JAMWBK010000004">
    <property type="protein sequence ID" value="KAJ8905733.1"/>
    <property type="molecule type" value="Genomic_DNA"/>
</dbReference>
<dbReference type="InterPro" id="IPR042537">
    <property type="entry name" value="Nucleoporin_Nup155_C_2"/>
</dbReference>
<dbReference type="InterPro" id="IPR036322">
    <property type="entry name" value="WD40_repeat_dom_sf"/>
</dbReference>
<keyword evidence="3" id="KW-0813">Transport</keyword>
<keyword evidence="9" id="KW-1185">Reference proteome</keyword>